<accession>A0A670IHD7</accession>
<sequence>SKLQARLVFLSTTTLWVSPFSLAVRPGRCPRPSGGGHCAELCKGDASCSPGQKCCSNGCGHQCVTAIKGKRSQRVPSPSLTARPPEELRQEGS</sequence>
<dbReference type="SUPFAM" id="SSF57256">
    <property type="entry name" value="Elafin-like"/>
    <property type="match status" value="1"/>
</dbReference>
<dbReference type="InterPro" id="IPR050514">
    <property type="entry name" value="WAP_four-disulfide_core"/>
</dbReference>
<dbReference type="Gene3D" id="4.10.75.10">
    <property type="entry name" value="Elafin-like"/>
    <property type="match status" value="1"/>
</dbReference>
<dbReference type="InterPro" id="IPR008197">
    <property type="entry name" value="WAP_dom"/>
</dbReference>
<dbReference type="GeneTree" id="ENSGT01110000267921"/>
<dbReference type="InterPro" id="IPR036645">
    <property type="entry name" value="Elafin-like_sf"/>
</dbReference>
<dbReference type="PRINTS" id="PR00003">
    <property type="entry name" value="4DISULPHCORE"/>
</dbReference>
<evidence type="ECO:0000313" key="9">
    <source>
        <dbReference type="Proteomes" id="UP000472272"/>
    </source>
</evidence>
<protein>
    <recommendedName>
        <fullName evidence="7">WAP domain-containing protein</fullName>
    </recommendedName>
</protein>
<evidence type="ECO:0000256" key="2">
    <source>
        <dbReference type="ARBA" id="ARBA00022729"/>
    </source>
</evidence>
<keyword evidence="3" id="KW-0044">Antibiotic</keyword>
<dbReference type="GO" id="GO:0019731">
    <property type="term" value="P:antibacterial humoral response"/>
    <property type="evidence" value="ECO:0007669"/>
    <property type="project" value="TreeGrafter"/>
</dbReference>
<name>A0A670IHD7_PODMU</name>
<keyword evidence="2 6" id="KW-0732">Signal</keyword>
<evidence type="ECO:0000256" key="1">
    <source>
        <dbReference type="ARBA" id="ARBA00022529"/>
    </source>
</evidence>
<feature type="chain" id="PRO_5025393182" description="WAP domain-containing protein" evidence="6">
    <location>
        <begin position="24"/>
        <end position="93"/>
    </location>
</feature>
<dbReference type="GO" id="GO:0005615">
    <property type="term" value="C:extracellular space"/>
    <property type="evidence" value="ECO:0007669"/>
    <property type="project" value="TreeGrafter"/>
</dbReference>
<dbReference type="GO" id="GO:0004867">
    <property type="term" value="F:serine-type endopeptidase inhibitor activity"/>
    <property type="evidence" value="ECO:0007669"/>
    <property type="project" value="TreeGrafter"/>
</dbReference>
<evidence type="ECO:0000256" key="5">
    <source>
        <dbReference type="SAM" id="MobiDB-lite"/>
    </source>
</evidence>
<dbReference type="PANTHER" id="PTHR19441:SF97">
    <property type="entry name" value="WAP FOUR-DISULFIDE CORE DOMAIN PROTEIN 3"/>
    <property type="match status" value="1"/>
</dbReference>
<feature type="region of interest" description="Disordered" evidence="5">
    <location>
        <begin position="71"/>
        <end position="93"/>
    </location>
</feature>
<reference evidence="8" key="3">
    <citation type="submission" date="2025-09" db="UniProtKB">
        <authorList>
            <consortium name="Ensembl"/>
        </authorList>
    </citation>
    <scope>IDENTIFICATION</scope>
</reference>
<evidence type="ECO:0000259" key="7">
    <source>
        <dbReference type="PROSITE" id="PS51390"/>
    </source>
</evidence>
<dbReference type="PROSITE" id="PS51390">
    <property type="entry name" value="WAP"/>
    <property type="match status" value="1"/>
</dbReference>
<dbReference type="OMA" id="HCAELCK"/>
<dbReference type="SMART" id="SM00217">
    <property type="entry name" value="WAP"/>
    <property type="match status" value="1"/>
</dbReference>
<dbReference type="Pfam" id="PF00095">
    <property type="entry name" value="WAP"/>
    <property type="match status" value="1"/>
</dbReference>
<organism evidence="8 9">
    <name type="scientific">Podarcis muralis</name>
    <name type="common">Wall lizard</name>
    <name type="synonym">Lacerta muralis</name>
    <dbReference type="NCBI Taxonomy" id="64176"/>
    <lineage>
        <taxon>Eukaryota</taxon>
        <taxon>Metazoa</taxon>
        <taxon>Chordata</taxon>
        <taxon>Craniata</taxon>
        <taxon>Vertebrata</taxon>
        <taxon>Euteleostomi</taxon>
        <taxon>Lepidosauria</taxon>
        <taxon>Squamata</taxon>
        <taxon>Bifurcata</taxon>
        <taxon>Unidentata</taxon>
        <taxon>Episquamata</taxon>
        <taxon>Laterata</taxon>
        <taxon>Lacertibaenia</taxon>
        <taxon>Lacertidae</taxon>
        <taxon>Podarcis</taxon>
    </lineage>
</organism>
<evidence type="ECO:0000313" key="8">
    <source>
        <dbReference type="Ensembl" id="ENSPMRP00000011041.1"/>
    </source>
</evidence>
<feature type="domain" description="WAP" evidence="7">
    <location>
        <begin position="22"/>
        <end position="67"/>
    </location>
</feature>
<evidence type="ECO:0000256" key="6">
    <source>
        <dbReference type="SAM" id="SignalP"/>
    </source>
</evidence>
<dbReference type="GO" id="GO:0045087">
    <property type="term" value="P:innate immune response"/>
    <property type="evidence" value="ECO:0007669"/>
    <property type="project" value="TreeGrafter"/>
</dbReference>
<dbReference type="Ensembl" id="ENSPMRT00000011795.1">
    <property type="protein sequence ID" value="ENSPMRP00000011041.1"/>
    <property type="gene ID" value="ENSPMRG00000007362.1"/>
</dbReference>
<dbReference type="CDD" id="cd00199">
    <property type="entry name" value="WAP"/>
    <property type="match status" value="1"/>
</dbReference>
<reference evidence="8" key="2">
    <citation type="submission" date="2025-08" db="UniProtKB">
        <authorList>
            <consortium name="Ensembl"/>
        </authorList>
    </citation>
    <scope>IDENTIFICATION</scope>
</reference>
<keyword evidence="1" id="KW-0929">Antimicrobial</keyword>
<feature type="compositionally biased region" description="Basic and acidic residues" evidence="5">
    <location>
        <begin position="84"/>
        <end position="93"/>
    </location>
</feature>
<dbReference type="Proteomes" id="UP000472272">
    <property type="component" value="Chromosome 6"/>
</dbReference>
<comment type="similarity">
    <text evidence="4">Belongs to the venom waprin family.</text>
</comment>
<feature type="signal peptide" evidence="6">
    <location>
        <begin position="1"/>
        <end position="23"/>
    </location>
</feature>
<reference evidence="8 9" key="1">
    <citation type="journal article" date="2019" name="Proc. Natl. Acad. Sci. U.S.A.">
        <title>Regulatory changes in pterin and carotenoid genes underlie balanced color polymorphisms in the wall lizard.</title>
        <authorList>
            <person name="Andrade P."/>
            <person name="Pinho C."/>
            <person name="Perez I de Lanuza G."/>
            <person name="Afonso S."/>
            <person name="Brejcha J."/>
            <person name="Rubin C.J."/>
            <person name="Wallerman O."/>
            <person name="Pereira P."/>
            <person name="Sabatino S.J."/>
            <person name="Bellati A."/>
            <person name="Pellitteri-Rosa D."/>
            <person name="Bosakova Z."/>
            <person name="Bunikis I."/>
            <person name="Carretero M.A."/>
            <person name="Feiner N."/>
            <person name="Marsik P."/>
            <person name="Pauperio F."/>
            <person name="Salvi D."/>
            <person name="Soler L."/>
            <person name="While G.M."/>
            <person name="Uller T."/>
            <person name="Font E."/>
            <person name="Andersson L."/>
            <person name="Carneiro M."/>
        </authorList>
    </citation>
    <scope>NUCLEOTIDE SEQUENCE</scope>
</reference>
<proteinExistence type="inferred from homology"/>
<evidence type="ECO:0000256" key="3">
    <source>
        <dbReference type="ARBA" id="ARBA00023022"/>
    </source>
</evidence>
<keyword evidence="9" id="KW-1185">Reference proteome</keyword>
<evidence type="ECO:0000256" key="4">
    <source>
        <dbReference type="ARBA" id="ARBA00035122"/>
    </source>
</evidence>
<dbReference type="AlphaFoldDB" id="A0A670IHD7"/>
<dbReference type="PANTHER" id="PTHR19441">
    <property type="entry name" value="WHEY ACDIC PROTEIN WAP"/>
    <property type="match status" value="1"/>
</dbReference>